<evidence type="ECO:0000256" key="2">
    <source>
        <dbReference type="PIRSR" id="PIRSR640198-2"/>
    </source>
</evidence>
<proteinExistence type="predicted"/>
<reference evidence="5" key="1">
    <citation type="journal article" date="2021" name="PeerJ">
        <title>Extensive microbial diversity within the chicken gut microbiome revealed by metagenomics and culture.</title>
        <authorList>
            <person name="Gilroy R."/>
            <person name="Ravi A."/>
            <person name="Getino M."/>
            <person name="Pursley I."/>
            <person name="Horton D.L."/>
            <person name="Alikhan N.F."/>
            <person name="Baker D."/>
            <person name="Gharbi K."/>
            <person name="Hall N."/>
            <person name="Watson M."/>
            <person name="Adriaenssens E.M."/>
            <person name="Foster-Nyarko E."/>
            <person name="Jarju S."/>
            <person name="Secka A."/>
            <person name="Antonio M."/>
            <person name="Oren A."/>
            <person name="Chaudhuri R.R."/>
            <person name="La Ragione R."/>
            <person name="Hildebrand F."/>
            <person name="Pallen M.J."/>
        </authorList>
    </citation>
    <scope>NUCLEOTIDE SEQUENCE</scope>
    <source>
        <strain evidence="5">G4-2901</strain>
    </source>
</reference>
<evidence type="ECO:0000313" key="6">
    <source>
        <dbReference type="Proteomes" id="UP000783796"/>
    </source>
</evidence>
<accession>A0A948TB22</accession>
<dbReference type="InterPro" id="IPR003812">
    <property type="entry name" value="Fido"/>
</dbReference>
<evidence type="ECO:0000313" key="5">
    <source>
        <dbReference type="EMBL" id="MBU3837917.1"/>
    </source>
</evidence>
<dbReference type="Proteomes" id="UP000783796">
    <property type="component" value="Unassembled WGS sequence"/>
</dbReference>
<dbReference type="EMBL" id="JAHLFW010000057">
    <property type="protein sequence ID" value="MBU3837917.1"/>
    <property type="molecule type" value="Genomic_DNA"/>
</dbReference>
<gene>
    <name evidence="5" type="ORF">H9777_06315</name>
</gene>
<feature type="site" description="Important for autoinhibition of adenylyltransferase activity" evidence="3">
    <location>
        <position position="45"/>
    </location>
</feature>
<organism evidence="5 6">
    <name type="scientific">Candidatus Phocaeicola faecigallinarum</name>
    <dbReference type="NCBI Taxonomy" id="2838732"/>
    <lineage>
        <taxon>Bacteria</taxon>
        <taxon>Pseudomonadati</taxon>
        <taxon>Bacteroidota</taxon>
        <taxon>Bacteroidia</taxon>
        <taxon>Bacteroidales</taxon>
        <taxon>Bacteroidaceae</taxon>
        <taxon>Phocaeicola</taxon>
    </lineage>
</organism>
<evidence type="ECO:0000256" key="1">
    <source>
        <dbReference type="PIRSR" id="PIRSR640198-1"/>
    </source>
</evidence>
<dbReference type="InterPro" id="IPR040198">
    <property type="entry name" value="Fido_containing"/>
</dbReference>
<feature type="active site" evidence="1">
    <location>
        <position position="183"/>
    </location>
</feature>
<dbReference type="SUPFAM" id="SSF140931">
    <property type="entry name" value="Fic-like"/>
    <property type="match status" value="1"/>
</dbReference>
<evidence type="ECO:0000256" key="3">
    <source>
        <dbReference type="PIRSR" id="PIRSR640198-3"/>
    </source>
</evidence>
<protein>
    <submittedName>
        <fullName evidence="5">Fic family protein</fullName>
    </submittedName>
</protein>
<dbReference type="PROSITE" id="PS51459">
    <property type="entry name" value="FIDO"/>
    <property type="match status" value="1"/>
</dbReference>
<feature type="binding site" evidence="2">
    <location>
        <begin position="187"/>
        <end position="194"/>
    </location>
    <ligand>
        <name>ATP</name>
        <dbReference type="ChEBI" id="CHEBI:30616"/>
    </ligand>
</feature>
<dbReference type="PANTHER" id="PTHR13504:SF38">
    <property type="entry name" value="FIDO DOMAIN-CONTAINING PROTEIN"/>
    <property type="match status" value="1"/>
</dbReference>
<name>A0A948TB22_9BACT</name>
<comment type="caution">
    <text evidence="5">The sequence shown here is derived from an EMBL/GenBank/DDBJ whole genome shotgun (WGS) entry which is preliminary data.</text>
</comment>
<dbReference type="Pfam" id="PF02661">
    <property type="entry name" value="Fic"/>
    <property type="match status" value="1"/>
</dbReference>
<keyword evidence="2" id="KW-0067">ATP-binding</keyword>
<dbReference type="InterPro" id="IPR036597">
    <property type="entry name" value="Fido-like_dom_sf"/>
</dbReference>
<sequence length="273" mass="31667">MYEELIPRYDSLVAEYKEIVAEGFSKADFIEYNEILFSALSCAIEGNSFSVDETRTLKEKGLGMIPHGKTLFEAFEILDHFQAYEYLLNNLDKPLTEKLLKETHRLLTEHTLEYKTRNDEVPSKPGEYTTVDMCAGDTIFGEHEKLIRQVPRLLESTQSAIDSGEVHPMVIAAKFHGFYEYLHPFRDGNGRLGRLMSNFILLKMGQPLLIIPSSHREEYIAALKYIKKERTDEFLIDFFFKTSINRLQHEISEKKNLTDNFIDGFRFVSESEK</sequence>
<reference evidence="5" key="2">
    <citation type="submission" date="2021-04" db="EMBL/GenBank/DDBJ databases">
        <authorList>
            <person name="Gilroy R."/>
        </authorList>
    </citation>
    <scope>NUCLEOTIDE SEQUENCE</scope>
    <source>
        <strain evidence="5">G4-2901</strain>
    </source>
</reference>
<dbReference type="AlphaFoldDB" id="A0A948TB22"/>
<feature type="domain" description="Fido" evidence="4">
    <location>
        <begin position="95"/>
        <end position="241"/>
    </location>
</feature>
<evidence type="ECO:0000259" key="4">
    <source>
        <dbReference type="PROSITE" id="PS51459"/>
    </source>
</evidence>
<dbReference type="GO" id="GO:0005524">
    <property type="term" value="F:ATP binding"/>
    <property type="evidence" value="ECO:0007669"/>
    <property type="project" value="UniProtKB-KW"/>
</dbReference>
<keyword evidence="2" id="KW-0547">Nucleotide-binding</keyword>
<dbReference type="PANTHER" id="PTHR13504">
    <property type="entry name" value="FIDO DOMAIN-CONTAINING PROTEIN DDB_G0283145"/>
    <property type="match status" value="1"/>
</dbReference>
<dbReference type="Gene3D" id="1.10.3290.10">
    <property type="entry name" value="Fido-like domain"/>
    <property type="match status" value="1"/>
</dbReference>